<comment type="caution">
    <text evidence="1">The sequence shown here is derived from an EMBL/GenBank/DDBJ whole genome shotgun (WGS) entry which is preliminary data.</text>
</comment>
<dbReference type="RefSeq" id="WP_206567679.1">
    <property type="nucleotide sequence ID" value="NZ_JAFKCW010000001.1"/>
</dbReference>
<sequence>MNTVKDSSSTPEEWLSAEGFSRVVYGGAVSTVFDPNEGLFKVTYLERCWDEVYDPVWEKECVSNSEKHIEFLVEVWYRVNPDRSWSCIKGKRESLQEYLVTSKFCKEGREFVQVKFTEERLLTGSKIIENFNYENDEPT</sequence>
<evidence type="ECO:0000313" key="2">
    <source>
        <dbReference type="Proteomes" id="UP000664698"/>
    </source>
</evidence>
<proteinExistence type="predicted"/>
<dbReference type="Proteomes" id="UP000664698">
    <property type="component" value="Unassembled WGS sequence"/>
</dbReference>
<evidence type="ECO:0000313" key="1">
    <source>
        <dbReference type="EMBL" id="MBN7799697.1"/>
    </source>
</evidence>
<name>A0ABS3BK95_9BACT</name>
<protein>
    <submittedName>
        <fullName evidence="1">Uncharacterized protein</fullName>
    </submittedName>
</protein>
<gene>
    <name evidence="1" type="ORF">J0A67_02440</name>
</gene>
<keyword evidence="2" id="KW-1185">Reference proteome</keyword>
<dbReference type="EMBL" id="JAFKCW010000001">
    <property type="protein sequence ID" value="MBN7799697.1"/>
    <property type="molecule type" value="Genomic_DNA"/>
</dbReference>
<organism evidence="1 2">
    <name type="scientific">Algoriphagus aestuariicola</name>
    <dbReference type="NCBI Taxonomy" id="1852016"/>
    <lineage>
        <taxon>Bacteria</taxon>
        <taxon>Pseudomonadati</taxon>
        <taxon>Bacteroidota</taxon>
        <taxon>Cytophagia</taxon>
        <taxon>Cytophagales</taxon>
        <taxon>Cyclobacteriaceae</taxon>
        <taxon>Algoriphagus</taxon>
    </lineage>
</organism>
<reference evidence="1 2" key="1">
    <citation type="submission" date="2021-03" db="EMBL/GenBank/DDBJ databases">
        <title>novel species isolated from a fishpond in China.</title>
        <authorList>
            <person name="Lu H."/>
            <person name="Cai Z."/>
        </authorList>
    </citation>
    <scope>NUCLEOTIDE SEQUENCE [LARGE SCALE GENOMIC DNA]</scope>
    <source>
        <strain evidence="1 2">JCM 31546</strain>
    </source>
</reference>
<accession>A0ABS3BK95</accession>